<dbReference type="Proteomes" id="UP001148184">
    <property type="component" value="Unassembled WGS sequence"/>
</dbReference>
<dbReference type="RefSeq" id="WP_273892914.1">
    <property type="nucleotide sequence ID" value="NZ_JAMDGP010000013.1"/>
</dbReference>
<keyword evidence="1" id="KW-0812">Transmembrane</keyword>
<dbReference type="NCBIfam" id="NF041365">
    <property type="entry name" value="GntB_guanitoxin"/>
    <property type="match status" value="1"/>
</dbReference>
<dbReference type="EMBL" id="JAMDGZ010000019">
    <property type="protein sequence ID" value="MDD1014183.1"/>
    <property type="molecule type" value="Genomic_DNA"/>
</dbReference>
<organism evidence="3 4">
    <name type="scientific">Pseudomonas rubra</name>
    <dbReference type="NCBI Taxonomy" id="2942627"/>
    <lineage>
        <taxon>Bacteria</taxon>
        <taxon>Pseudomonadati</taxon>
        <taxon>Pseudomonadota</taxon>
        <taxon>Gammaproteobacteria</taxon>
        <taxon>Pseudomonadales</taxon>
        <taxon>Pseudomonadaceae</taxon>
        <taxon>Pseudomonas</taxon>
    </lineage>
</organism>
<proteinExistence type="predicted"/>
<feature type="transmembrane region" description="Helical" evidence="1">
    <location>
        <begin position="176"/>
        <end position="194"/>
    </location>
</feature>
<dbReference type="Pfam" id="PF00487">
    <property type="entry name" value="FA_desaturase"/>
    <property type="match status" value="1"/>
</dbReference>
<keyword evidence="4" id="KW-1185">Reference proteome</keyword>
<gene>
    <name evidence="3" type="ORF">M5G17_10855</name>
</gene>
<evidence type="ECO:0000256" key="1">
    <source>
        <dbReference type="SAM" id="Phobius"/>
    </source>
</evidence>
<sequence length="324" mass="37360">MLLRHQFSKEIKGQIKRLYLYDNYHGPLALLQNLFWIGLAIYLGEVSPWLMPLAILLIGSRQRALATLLHEAAHGALCRNKRLEKFLGTWCSGYLIFQNWVSYKRSHNVDHHHKLGDQDRDPDYRYYRQSGVFEARSTLRFMLAYLIKPMFFLTAPESLRYLLVNRLMRSPNKRELLSVLVCQGLLALCLTLVLGVKGYFLYWLLPYLTTFQALTWFIELAEHYPMVAKAKTDLQATRNRFSHPLEHFFTAMHGENFHLIHHLFPGIPYWKLKKAHRILLSDTAYVAANAGFGGIFVSSNFVPSMWAGILSNDKAATGVVINAS</sequence>
<dbReference type="InterPro" id="IPR005804">
    <property type="entry name" value="FA_desaturase_dom"/>
</dbReference>
<dbReference type="CDD" id="cd03510">
    <property type="entry name" value="Rhizobitoxine-FADS-like"/>
    <property type="match status" value="1"/>
</dbReference>
<keyword evidence="1" id="KW-0472">Membrane</keyword>
<reference evidence="3 4" key="1">
    <citation type="submission" date="2022-05" db="EMBL/GenBank/DDBJ databases">
        <title>Novel Pseudomonas spp. Isolated from a Rainbow Trout Aquaculture Facility.</title>
        <authorList>
            <person name="Testerman T."/>
            <person name="Graf J."/>
        </authorList>
    </citation>
    <scope>NUCLEOTIDE SEQUENCE [LARGE SCALE GENOMIC DNA]</scope>
    <source>
        <strain evidence="3 4">ID1025</strain>
    </source>
</reference>
<evidence type="ECO:0000259" key="2">
    <source>
        <dbReference type="Pfam" id="PF00487"/>
    </source>
</evidence>
<feature type="domain" description="Fatty acid desaturase" evidence="2">
    <location>
        <begin position="48"/>
        <end position="281"/>
    </location>
</feature>
<dbReference type="PANTHER" id="PTHR19353:SF19">
    <property type="entry name" value="DELTA(5) FATTY ACID DESATURASE C-RELATED"/>
    <property type="match status" value="1"/>
</dbReference>
<keyword evidence="1" id="KW-1133">Transmembrane helix</keyword>
<dbReference type="PANTHER" id="PTHR19353">
    <property type="entry name" value="FATTY ACID DESATURASE 2"/>
    <property type="match status" value="1"/>
</dbReference>
<protein>
    <submittedName>
        <fullName evidence="3">Fatty acid desaturase family protein</fullName>
    </submittedName>
</protein>
<evidence type="ECO:0000313" key="3">
    <source>
        <dbReference type="EMBL" id="MDD1014183.1"/>
    </source>
</evidence>
<evidence type="ECO:0000313" key="4">
    <source>
        <dbReference type="Proteomes" id="UP001148184"/>
    </source>
</evidence>
<comment type="caution">
    <text evidence="3">The sequence shown here is derived from an EMBL/GenBank/DDBJ whole genome shotgun (WGS) entry which is preliminary data.</text>
</comment>
<feature type="transmembrane region" description="Helical" evidence="1">
    <location>
        <begin position="200"/>
        <end position="221"/>
    </location>
</feature>
<feature type="transmembrane region" description="Helical" evidence="1">
    <location>
        <begin position="34"/>
        <end position="58"/>
    </location>
</feature>
<dbReference type="InterPro" id="IPR012171">
    <property type="entry name" value="Fatty_acid_desaturase"/>
</dbReference>
<accession>A0ABT5P7E8</accession>
<name>A0ABT5P7E8_9PSED</name>